<dbReference type="PANTHER" id="PTHR11614">
    <property type="entry name" value="PHOSPHOLIPASE-RELATED"/>
    <property type="match status" value="1"/>
</dbReference>
<dbReference type="EMBL" id="VDUZ01000009">
    <property type="protein sequence ID" value="TXL77064.1"/>
    <property type="molecule type" value="Genomic_DNA"/>
</dbReference>
<protein>
    <submittedName>
        <fullName evidence="2">Alpha/beta hydrolase</fullName>
    </submittedName>
</protein>
<name>A0A5C8PPV2_9HYPH</name>
<dbReference type="SUPFAM" id="SSF53474">
    <property type="entry name" value="alpha/beta-Hydrolases"/>
    <property type="match status" value="1"/>
</dbReference>
<keyword evidence="2" id="KW-0378">Hydrolase</keyword>
<dbReference type="Pfam" id="PF12146">
    <property type="entry name" value="Hydrolase_4"/>
    <property type="match status" value="1"/>
</dbReference>
<sequence>MTTQIAPLLPDRHTGAHNCAITAAPMRRSPSIVLLLALLVPALTHCAPVVVPSGPAVSAPLLEPSRIVAADGAVLPLQHWPATAGTRNGQPQAVILALHGFGDYSGAFEEPAQTWAALGIETYAYDQRGFGDGPHRGRWAGVDTMVNDALTALRLVSARHPGTPIYLTGESMGGAVVLAALGRLADAPGLAPVPAGAILIGPAVRSRDTIGGLARGALWMAAHIAPWHPVGPTSIDFQPSNNRKMLEKYAKDPKVLRYPRTDLVWGLVDLMDAAKQAAPRITTPYLLLYGLNDRIVPESAMREVLARLPRRPDSRLAFYAKGYHMLLRDLDGVTLHRDVADWIADKRAPLPSGADHQRSDLQALWGSRFDLTTGGG</sequence>
<dbReference type="Gene3D" id="3.40.50.1820">
    <property type="entry name" value="alpha/beta hydrolase"/>
    <property type="match status" value="1"/>
</dbReference>
<dbReference type="RefSeq" id="WP_178133425.1">
    <property type="nucleotide sequence ID" value="NZ_VDUZ01000009.1"/>
</dbReference>
<dbReference type="InterPro" id="IPR022742">
    <property type="entry name" value="Hydrolase_4"/>
</dbReference>
<organism evidence="2 3">
    <name type="scientific">Vineibacter terrae</name>
    <dbReference type="NCBI Taxonomy" id="2586908"/>
    <lineage>
        <taxon>Bacteria</taxon>
        <taxon>Pseudomonadati</taxon>
        <taxon>Pseudomonadota</taxon>
        <taxon>Alphaproteobacteria</taxon>
        <taxon>Hyphomicrobiales</taxon>
        <taxon>Vineibacter</taxon>
    </lineage>
</organism>
<dbReference type="InterPro" id="IPR051044">
    <property type="entry name" value="MAG_DAG_Lipase"/>
</dbReference>
<dbReference type="PRINTS" id="PR00111">
    <property type="entry name" value="ABHYDROLASE"/>
</dbReference>
<feature type="domain" description="Serine aminopeptidase S33" evidence="1">
    <location>
        <begin position="90"/>
        <end position="331"/>
    </location>
</feature>
<gene>
    <name evidence="2" type="ORF">FHP25_09850</name>
</gene>
<dbReference type="InterPro" id="IPR029058">
    <property type="entry name" value="AB_hydrolase_fold"/>
</dbReference>
<accession>A0A5C8PPV2</accession>
<evidence type="ECO:0000259" key="1">
    <source>
        <dbReference type="Pfam" id="PF12146"/>
    </source>
</evidence>
<evidence type="ECO:0000313" key="3">
    <source>
        <dbReference type="Proteomes" id="UP000321638"/>
    </source>
</evidence>
<dbReference type="AlphaFoldDB" id="A0A5C8PPV2"/>
<dbReference type="InterPro" id="IPR000073">
    <property type="entry name" value="AB_hydrolase_1"/>
</dbReference>
<evidence type="ECO:0000313" key="2">
    <source>
        <dbReference type="EMBL" id="TXL77064.1"/>
    </source>
</evidence>
<proteinExistence type="predicted"/>
<dbReference type="GO" id="GO:0016787">
    <property type="term" value="F:hydrolase activity"/>
    <property type="evidence" value="ECO:0007669"/>
    <property type="project" value="UniProtKB-KW"/>
</dbReference>
<dbReference type="Proteomes" id="UP000321638">
    <property type="component" value="Unassembled WGS sequence"/>
</dbReference>
<keyword evidence="3" id="KW-1185">Reference proteome</keyword>
<reference evidence="2 3" key="1">
    <citation type="submission" date="2019-06" db="EMBL/GenBank/DDBJ databases">
        <title>New taxonomy in bacterial strain CC-CFT640, isolated from vineyard.</title>
        <authorList>
            <person name="Lin S.-Y."/>
            <person name="Tsai C.-F."/>
            <person name="Young C.-C."/>
        </authorList>
    </citation>
    <scope>NUCLEOTIDE SEQUENCE [LARGE SCALE GENOMIC DNA]</scope>
    <source>
        <strain evidence="2 3">CC-CFT640</strain>
    </source>
</reference>
<comment type="caution">
    <text evidence="2">The sequence shown here is derived from an EMBL/GenBank/DDBJ whole genome shotgun (WGS) entry which is preliminary data.</text>
</comment>